<evidence type="ECO:0000256" key="7">
    <source>
        <dbReference type="ARBA" id="ARBA00023033"/>
    </source>
</evidence>
<comment type="pathway">
    <text evidence="2">Cofactor biosynthesis; ubiquinone biosynthesis.</text>
</comment>
<keyword evidence="11" id="KW-1185">Reference proteome</keyword>
<dbReference type="GO" id="GO:0006744">
    <property type="term" value="P:ubiquinone biosynthetic process"/>
    <property type="evidence" value="ECO:0007669"/>
    <property type="project" value="UniProtKB-UniPathway"/>
</dbReference>
<dbReference type="PANTHER" id="PTHR43876">
    <property type="entry name" value="UBIQUINONE BIOSYNTHESIS MONOOXYGENASE COQ6, MITOCHONDRIAL"/>
    <property type="match status" value="1"/>
</dbReference>
<dbReference type="RefSeq" id="WP_156712730.1">
    <property type="nucleotide sequence ID" value="NZ_WPHG01000002.1"/>
</dbReference>
<sequence length="410" mass="43359">MDRQSSTPIIVAGTGPVGLIAALALAQVGFDVQLVGPPAREDDRRTTALMAPSLDFLSGLGVGERLRADAAPLKTMRIVDATGRLVRGRPVTFRASEIGEDAFGYNIPNVVLNRELAAAVTAHDSIKWITALVGAWQPGPDGIAAQLDNGATVDGRLAVAADGRNSAAREAAGIRALQHRYRQAALVLNFSHSREHAFTSTEFHTETGPFTQVPLPGRRSSLVWVVRPQEAERLSALPDAEIAALIEDKMQSMLGRVSVEPGRQIYPLSAALPARFADNRIALVGEAAHVFPPIGAQGLNLGIRDVRDLVAVAGAHAGDPGSRQALARYSARRRPDIAARTAAVNALNASLLSAFLPAQVARTAGLGLLSAIAPLRAFFMREGMEPGSGFSRLFQPPGNRSGGSRPDLTR</sequence>
<dbReference type="NCBIfam" id="TIGR01988">
    <property type="entry name" value="Ubi-OHases"/>
    <property type="match status" value="1"/>
</dbReference>
<keyword evidence="7" id="KW-0503">Monooxygenase</keyword>
<evidence type="ECO:0000256" key="1">
    <source>
        <dbReference type="ARBA" id="ARBA00001974"/>
    </source>
</evidence>
<dbReference type="UniPathway" id="UPA00232"/>
<evidence type="ECO:0000256" key="2">
    <source>
        <dbReference type="ARBA" id="ARBA00004749"/>
    </source>
</evidence>
<dbReference type="GO" id="GO:0004497">
    <property type="term" value="F:monooxygenase activity"/>
    <property type="evidence" value="ECO:0007669"/>
    <property type="project" value="UniProtKB-KW"/>
</dbReference>
<feature type="domain" description="FAD-binding" evidence="9">
    <location>
        <begin position="7"/>
        <end position="338"/>
    </location>
</feature>
<reference evidence="10 11" key="1">
    <citation type="submission" date="2019-12" db="EMBL/GenBank/DDBJ databases">
        <title>Nitratireductor arenosus sp. nov., Isolated from sea sand, Jeju island, South Korea.</title>
        <authorList>
            <person name="Kim W."/>
        </authorList>
    </citation>
    <scope>NUCLEOTIDE SEQUENCE [LARGE SCALE GENOMIC DNA]</scope>
    <source>
        <strain evidence="10 11">CAU 1489</strain>
    </source>
</reference>
<comment type="cofactor">
    <cofactor evidence="1">
        <name>FAD</name>
        <dbReference type="ChEBI" id="CHEBI:57692"/>
    </cofactor>
</comment>
<dbReference type="NCBIfam" id="NF005691">
    <property type="entry name" value="PRK07494.1"/>
    <property type="match status" value="1"/>
</dbReference>
<gene>
    <name evidence="10" type="ORF">GN330_11225</name>
</gene>
<keyword evidence="6" id="KW-0560">Oxidoreductase</keyword>
<evidence type="ECO:0000256" key="6">
    <source>
        <dbReference type="ARBA" id="ARBA00023002"/>
    </source>
</evidence>
<dbReference type="PANTHER" id="PTHR43876:SF7">
    <property type="entry name" value="UBIQUINONE BIOSYNTHESIS MONOOXYGENASE COQ6, MITOCHONDRIAL"/>
    <property type="match status" value="1"/>
</dbReference>
<dbReference type="InterPro" id="IPR010971">
    <property type="entry name" value="UbiH/COQ6"/>
</dbReference>
<evidence type="ECO:0000256" key="4">
    <source>
        <dbReference type="ARBA" id="ARBA00022630"/>
    </source>
</evidence>
<proteinExistence type="inferred from homology"/>
<dbReference type="InterPro" id="IPR036188">
    <property type="entry name" value="FAD/NAD-bd_sf"/>
</dbReference>
<evidence type="ECO:0000313" key="10">
    <source>
        <dbReference type="EMBL" id="MVA97816.1"/>
    </source>
</evidence>
<feature type="region of interest" description="Disordered" evidence="8">
    <location>
        <begin position="389"/>
        <end position="410"/>
    </location>
</feature>
<comment type="similarity">
    <text evidence="3">Belongs to the UbiH/COQ6 family.</text>
</comment>
<evidence type="ECO:0000313" key="11">
    <source>
        <dbReference type="Proteomes" id="UP000463224"/>
    </source>
</evidence>
<dbReference type="InterPro" id="IPR002938">
    <property type="entry name" value="FAD-bd"/>
</dbReference>
<dbReference type="Pfam" id="PF01494">
    <property type="entry name" value="FAD_binding_3"/>
    <property type="match status" value="1"/>
</dbReference>
<dbReference type="GO" id="GO:0071949">
    <property type="term" value="F:FAD binding"/>
    <property type="evidence" value="ECO:0007669"/>
    <property type="project" value="InterPro"/>
</dbReference>
<organism evidence="10 11">
    <name type="scientific">Nitratireductor arenosus</name>
    <dbReference type="NCBI Taxonomy" id="2682096"/>
    <lineage>
        <taxon>Bacteria</taxon>
        <taxon>Pseudomonadati</taxon>
        <taxon>Pseudomonadota</taxon>
        <taxon>Alphaproteobacteria</taxon>
        <taxon>Hyphomicrobiales</taxon>
        <taxon>Phyllobacteriaceae</taxon>
        <taxon>Nitratireductor</taxon>
    </lineage>
</organism>
<dbReference type="GO" id="GO:0016705">
    <property type="term" value="F:oxidoreductase activity, acting on paired donors, with incorporation or reduction of molecular oxygen"/>
    <property type="evidence" value="ECO:0007669"/>
    <property type="project" value="InterPro"/>
</dbReference>
<keyword evidence="4" id="KW-0285">Flavoprotein</keyword>
<dbReference type="Gene3D" id="3.50.50.60">
    <property type="entry name" value="FAD/NAD(P)-binding domain"/>
    <property type="match status" value="2"/>
</dbReference>
<evidence type="ECO:0000256" key="8">
    <source>
        <dbReference type="SAM" id="MobiDB-lite"/>
    </source>
</evidence>
<protein>
    <submittedName>
        <fullName evidence="10">UbiH/UbiF family hydroxylase</fullName>
    </submittedName>
</protein>
<evidence type="ECO:0000256" key="3">
    <source>
        <dbReference type="ARBA" id="ARBA00005349"/>
    </source>
</evidence>
<dbReference type="Proteomes" id="UP000463224">
    <property type="component" value="Unassembled WGS sequence"/>
</dbReference>
<dbReference type="EMBL" id="WPHG01000002">
    <property type="protein sequence ID" value="MVA97816.1"/>
    <property type="molecule type" value="Genomic_DNA"/>
</dbReference>
<accession>A0A844QCT7</accession>
<evidence type="ECO:0000256" key="5">
    <source>
        <dbReference type="ARBA" id="ARBA00022827"/>
    </source>
</evidence>
<dbReference type="AlphaFoldDB" id="A0A844QCT7"/>
<dbReference type="InterPro" id="IPR051205">
    <property type="entry name" value="UbiH/COQ6_monooxygenase"/>
</dbReference>
<dbReference type="SUPFAM" id="SSF51905">
    <property type="entry name" value="FAD/NAD(P)-binding domain"/>
    <property type="match status" value="1"/>
</dbReference>
<keyword evidence="5" id="KW-0274">FAD</keyword>
<name>A0A844QCT7_9HYPH</name>
<evidence type="ECO:0000259" key="9">
    <source>
        <dbReference type="Pfam" id="PF01494"/>
    </source>
</evidence>
<dbReference type="PRINTS" id="PR00420">
    <property type="entry name" value="RNGMNOXGNASE"/>
</dbReference>
<comment type="caution">
    <text evidence="10">The sequence shown here is derived from an EMBL/GenBank/DDBJ whole genome shotgun (WGS) entry which is preliminary data.</text>
</comment>